<organism evidence="7 8">
    <name type="scientific">Pasteurella multocida</name>
    <dbReference type="NCBI Taxonomy" id="747"/>
    <lineage>
        <taxon>Bacteria</taxon>
        <taxon>Pseudomonadati</taxon>
        <taxon>Pseudomonadota</taxon>
        <taxon>Gammaproteobacteria</taxon>
        <taxon>Pasteurellales</taxon>
        <taxon>Pasteurellaceae</taxon>
        <taxon>Pasteurella</taxon>
    </lineage>
</organism>
<evidence type="ECO:0000256" key="5">
    <source>
        <dbReference type="ARBA" id="ARBA00023288"/>
    </source>
</evidence>
<dbReference type="GO" id="GO:1990063">
    <property type="term" value="C:Bam protein complex"/>
    <property type="evidence" value="ECO:0007669"/>
    <property type="project" value="TreeGrafter"/>
</dbReference>
<dbReference type="PANTHER" id="PTHR37423">
    <property type="entry name" value="SOLUBLE LYTIC MUREIN TRANSGLYCOSYLASE-RELATED"/>
    <property type="match status" value="1"/>
</dbReference>
<dbReference type="InterPro" id="IPR017689">
    <property type="entry name" value="BamD"/>
</dbReference>
<dbReference type="CDD" id="cd15830">
    <property type="entry name" value="BamD"/>
    <property type="match status" value="1"/>
</dbReference>
<comment type="caution">
    <text evidence="7">The sequence shown here is derived from an EMBL/GenBank/DDBJ whole genome shotgun (WGS) entry which is preliminary data.</text>
</comment>
<dbReference type="InterPro" id="IPR019734">
    <property type="entry name" value="TPR_rpt"/>
</dbReference>
<keyword evidence="5 6" id="KW-0449">Lipoprotein</keyword>
<evidence type="ECO:0000313" key="8">
    <source>
        <dbReference type="Proteomes" id="UP000540079"/>
    </source>
</evidence>
<dbReference type="PROSITE" id="PS51257">
    <property type="entry name" value="PROKAR_LIPOPROTEIN"/>
    <property type="match status" value="1"/>
</dbReference>
<name>A0A1E3XJR6_PASMD</name>
<keyword evidence="4 6" id="KW-0998">Cell outer membrane</keyword>
<dbReference type="InterPro" id="IPR011990">
    <property type="entry name" value="TPR-like_helical_dom_sf"/>
</dbReference>
<comment type="subcellular location">
    <subcellularLocation>
        <location evidence="6">Cell outer membrane</location>
        <topology evidence="6">Lipid-anchor</topology>
    </subcellularLocation>
</comment>
<dbReference type="PANTHER" id="PTHR37423:SF1">
    <property type="entry name" value="OUTER MEMBRANE PROTEIN ASSEMBLY FACTOR BAMD"/>
    <property type="match status" value="1"/>
</dbReference>
<dbReference type="AlphaFoldDB" id="A0A1E3XJR6"/>
<dbReference type="NCBIfam" id="TIGR03302">
    <property type="entry name" value="OM_YfiO"/>
    <property type="match status" value="1"/>
</dbReference>
<dbReference type="Gene3D" id="1.25.40.10">
    <property type="entry name" value="Tetratricopeptide repeat domain"/>
    <property type="match status" value="1"/>
</dbReference>
<evidence type="ECO:0000256" key="1">
    <source>
        <dbReference type="ARBA" id="ARBA00022729"/>
    </source>
</evidence>
<evidence type="ECO:0000256" key="6">
    <source>
        <dbReference type="HAMAP-Rule" id="MF_00922"/>
    </source>
</evidence>
<dbReference type="Proteomes" id="UP000540079">
    <property type="component" value="Unassembled WGS sequence"/>
</dbReference>
<keyword evidence="1 6" id="KW-0732">Signal</keyword>
<keyword evidence="2 6" id="KW-0472">Membrane</keyword>
<evidence type="ECO:0000256" key="3">
    <source>
        <dbReference type="ARBA" id="ARBA00023139"/>
    </source>
</evidence>
<comment type="function">
    <text evidence="6">Part of the outer membrane protein assembly complex, which is involved in assembly and insertion of beta-barrel proteins into the outer membrane.</text>
</comment>
<gene>
    <name evidence="6" type="primary">bamD</name>
    <name evidence="7" type="ORF">C2800_10285</name>
</gene>
<comment type="subunit">
    <text evidence="6">Part of the Bam complex.</text>
</comment>
<dbReference type="GO" id="GO:0051205">
    <property type="term" value="P:protein insertion into membrane"/>
    <property type="evidence" value="ECO:0007669"/>
    <property type="project" value="UniProtKB-UniRule"/>
</dbReference>
<dbReference type="Pfam" id="PF13525">
    <property type="entry name" value="YfiO"/>
    <property type="match status" value="1"/>
</dbReference>
<sequence length="260" mass="29350">MRKLKSFTFIALTAFAITACSGSKDVEQRPEQELYNVGQTHLQNGDYSQAIRYLDAVRSRFPGSSYSEQTLLNLIYANYKTQDYTQTLVLADRFFQQYPTSRNLDYVLYMAGLTNAALGDNYIQDLFRIDRATRESSSIKAAFANFQTLVQNFPNSPYAQDALARMAYIKASLARHELAIAKFYAKRDAHVAVANRVVGMLQQYPDTQATYEALPLMQEAYEKMNLNDLAAKTAAIIEANKGRTFAEIEKPAEPEGLLKQ</sequence>
<dbReference type="RefSeq" id="WP_005718725.1">
    <property type="nucleotide sequence ID" value="NZ_CP020403.2"/>
</dbReference>
<dbReference type="SUPFAM" id="SSF48452">
    <property type="entry name" value="TPR-like"/>
    <property type="match status" value="1"/>
</dbReference>
<dbReference type="HAMAP" id="MF_00922">
    <property type="entry name" value="OM_assembly_BamD"/>
    <property type="match status" value="1"/>
</dbReference>
<reference evidence="7 8" key="1">
    <citation type="journal article" date="2018" name="Front. Microbiol.">
        <title>Genetic and Phylogenetic Characteristics of Pasteurella multocida Isolates From Different Host Species.</title>
        <authorList>
            <person name="Peng Z."/>
            <person name="Liang W."/>
            <person name="Wang F."/>
            <person name="Xu Z."/>
            <person name="Xie Z."/>
            <person name="Lian Z."/>
            <person name="Hua L."/>
            <person name="Zhou R."/>
            <person name="Chen H."/>
            <person name="Wu B."/>
        </authorList>
    </citation>
    <scope>NUCLEOTIDE SEQUENCE [LARGE SCALE GENOMIC DNA]</scope>
    <source>
        <strain evidence="7 8">HNA06</strain>
    </source>
</reference>
<evidence type="ECO:0000256" key="4">
    <source>
        <dbReference type="ARBA" id="ARBA00023237"/>
    </source>
</evidence>
<dbReference type="SMR" id="A0A1E3XJR6"/>
<dbReference type="InterPro" id="IPR039565">
    <property type="entry name" value="BamD-like"/>
</dbReference>
<dbReference type="EMBL" id="PPVL01000010">
    <property type="protein sequence ID" value="NNI79799.1"/>
    <property type="molecule type" value="Genomic_DNA"/>
</dbReference>
<dbReference type="PROSITE" id="PS50005">
    <property type="entry name" value="TPR"/>
    <property type="match status" value="1"/>
</dbReference>
<dbReference type="OMA" id="ERQHPYS"/>
<keyword evidence="3 6" id="KW-0564">Palmitate</keyword>
<comment type="similarity">
    <text evidence="6">Belongs to the BamD family.</text>
</comment>
<dbReference type="GO" id="GO:0043165">
    <property type="term" value="P:Gram-negative-bacterium-type cell outer membrane assembly"/>
    <property type="evidence" value="ECO:0007669"/>
    <property type="project" value="UniProtKB-UniRule"/>
</dbReference>
<proteinExistence type="inferred from homology"/>
<evidence type="ECO:0000313" key="7">
    <source>
        <dbReference type="EMBL" id="NNI79799.1"/>
    </source>
</evidence>
<protein>
    <recommendedName>
        <fullName evidence="6">Outer membrane protein assembly factor BamD</fullName>
    </recommendedName>
</protein>
<accession>A0A1E3XJR6</accession>
<evidence type="ECO:0000256" key="2">
    <source>
        <dbReference type="ARBA" id="ARBA00023136"/>
    </source>
</evidence>